<dbReference type="PANTHER" id="PTHR30151">
    <property type="entry name" value="ALKANE SULFONATE ABC TRANSPORTER-RELATED, MEMBRANE SUBUNIT"/>
    <property type="match status" value="1"/>
</dbReference>
<organism evidence="9 10">
    <name type="scientific">Micromonospora antibiotica</name>
    <dbReference type="NCBI Taxonomy" id="2807623"/>
    <lineage>
        <taxon>Bacteria</taxon>
        <taxon>Bacillati</taxon>
        <taxon>Actinomycetota</taxon>
        <taxon>Actinomycetes</taxon>
        <taxon>Micromonosporales</taxon>
        <taxon>Micromonosporaceae</taxon>
        <taxon>Micromonospora</taxon>
    </lineage>
</organism>
<evidence type="ECO:0000313" key="9">
    <source>
        <dbReference type="EMBL" id="MBO4165102.1"/>
    </source>
</evidence>
<keyword evidence="5 7" id="KW-1133">Transmembrane helix</keyword>
<dbReference type="EMBL" id="JAGFWR010000033">
    <property type="protein sequence ID" value="MBO4165102.1"/>
    <property type="molecule type" value="Genomic_DNA"/>
</dbReference>
<dbReference type="RefSeq" id="WP_208570604.1">
    <property type="nucleotide sequence ID" value="NZ_JAGFWR010000033.1"/>
</dbReference>
<evidence type="ECO:0000256" key="4">
    <source>
        <dbReference type="ARBA" id="ARBA00022692"/>
    </source>
</evidence>
<dbReference type="PROSITE" id="PS50928">
    <property type="entry name" value="ABC_TM1"/>
    <property type="match status" value="1"/>
</dbReference>
<feature type="transmembrane region" description="Helical" evidence="7">
    <location>
        <begin position="132"/>
        <end position="154"/>
    </location>
</feature>
<feature type="domain" description="ABC transmembrane type-1" evidence="8">
    <location>
        <begin position="66"/>
        <end position="246"/>
    </location>
</feature>
<dbReference type="Gene3D" id="1.10.3720.10">
    <property type="entry name" value="MetI-like"/>
    <property type="match status" value="1"/>
</dbReference>
<evidence type="ECO:0000313" key="10">
    <source>
        <dbReference type="Proteomes" id="UP000671399"/>
    </source>
</evidence>
<evidence type="ECO:0000256" key="1">
    <source>
        <dbReference type="ARBA" id="ARBA00004651"/>
    </source>
</evidence>
<dbReference type="CDD" id="cd06261">
    <property type="entry name" value="TM_PBP2"/>
    <property type="match status" value="1"/>
</dbReference>
<dbReference type="InterPro" id="IPR035906">
    <property type="entry name" value="MetI-like_sf"/>
</dbReference>
<evidence type="ECO:0000256" key="7">
    <source>
        <dbReference type="RuleBase" id="RU363032"/>
    </source>
</evidence>
<name>A0ABS3VHN6_9ACTN</name>
<dbReference type="SUPFAM" id="SSF161098">
    <property type="entry name" value="MetI-like"/>
    <property type="match status" value="1"/>
</dbReference>
<evidence type="ECO:0000256" key="2">
    <source>
        <dbReference type="ARBA" id="ARBA00022448"/>
    </source>
</evidence>
<comment type="subcellular location">
    <subcellularLocation>
        <location evidence="1 7">Cell membrane</location>
        <topology evidence="1 7">Multi-pass membrane protein</topology>
    </subcellularLocation>
</comment>
<evidence type="ECO:0000256" key="6">
    <source>
        <dbReference type="ARBA" id="ARBA00023136"/>
    </source>
</evidence>
<dbReference type="InterPro" id="IPR000515">
    <property type="entry name" value="MetI-like"/>
</dbReference>
<keyword evidence="3" id="KW-1003">Cell membrane</keyword>
<keyword evidence="4 7" id="KW-0812">Transmembrane</keyword>
<proteinExistence type="inferred from homology"/>
<gene>
    <name evidence="9" type="ORF">JQN83_30500</name>
</gene>
<feature type="transmembrane region" description="Helical" evidence="7">
    <location>
        <begin position="175"/>
        <end position="201"/>
    </location>
</feature>
<dbReference type="Pfam" id="PF00528">
    <property type="entry name" value="BPD_transp_1"/>
    <property type="match status" value="1"/>
</dbReference>
<evidence type="ECO:0000259" key="8">
    <source>
        <dbReference type="PROSITE" id="PS50928"/>
    </source>
</evidence>
<keyword evidence="2 7" id="KW-0813">Transport</keyword>
<keyword evidence="10" id="KW-1185">Reference proteome</keyword>
<keyword evidence="6 7" id="KW-0472">Membrane</keyword>
<evidence type="ECO:0000256" key="5">
    <source>
        <dbReference type="ARBA" id="ARBA00022989"/>
    </source>
</evidence>
<protein>
    <submittedName>
        <fullName evidence="9">ABC transporter permease</fullName>
    </submittedName>
</protein>
<dbReference type="PANTHER" id="PTHR30151:SF38">
    <property type="entry name" value="ALIPHATIC SULFONATES TRANSPORT PERMEASE PROTEIN SSUC-RELATED"/>
    <property type="match status" value="1"/>
</dbReference>
<feature type="transmembrane region" description="Helical" evidence="7">
    <location>
        <begin position="104"/>
        <end position="126"/>
    </location>
</feature>
<evidence type="ECO:0000256" key="3">
    <source>
        <dbReference type="ARBA" id="ARBA00022475"/>
    </source>
</evidence>
<accession>A0ABS3VHN6</accession>
<feature type="transmembrane region" description="Helical" evidence="7">
    <location>
        <begin position="70"/>
        <end position="92"/>
    </location>
</feature>
<feature type="transmembrane region" description="Helical" evidence="7">
    <location>
        <begin position="228"/>
        <end position="249"/>
    </location>
</feature>
<sequence>MRRFLIRVVSYTWLVLALVLVAEVLLRWRDSSFTPPPSRVATAFVDLWWSGPAYRLFASDEFVADVGASIFRLGIGYALAVSVGTLVGVALGRSQRLEWLCAPVVRLGVATPAVVLIPIAIVLLGINDRMPIFVIAFGSVWPVVFNAMDGVANVDRLALNSARAIGLRRVDRFRFVVLPAALPRILAGARVSLGIAVVLMVSSELYASTSGVGYQILLQQQKFDTPRMFAGVVMACAIGILFNALFGLYERWALRGRPTVGRSA</sequence>
<comment type="similarity">
    <text evidence="7">Belongs to the binding-protein-dependent transport system permease family.</text>
</comment>
<dbReference type="Proteomes" id="UP000671399">
    <property type="component" value="Unassembled WGS sequence"/>
</dbReference>
<reference evidence="9 10" key="1">
    <citation type="submission" date="2021-03" db="EMBL/GenBank/DDBJ databases">
        <authorList>
            <person name="Lee D.-H."/>
        </authorList>
    </citation>
    <scope>NUCLEOTIDE SEQUENCE [LARGE SCALE GENOMIC DNA]</scope>
    <source>
        <strain evidence="9 10">MMS20-R2-23</strain>
    </source>
</reference>
<comment type="caution">
    <text evidence="9">The sequence shown here is derived from an EMBL/GenBank/DDBJ whole genome shotgun (WGS) entry which is preliminary data.</text>
</comment>